<dbReference type="Proteomes" id="UP001142489">
    <property type="component" value="Unassembled WGS sequence"/>
</dbReference>
<name>A0A9Q0X8R8_9SAUR</name>
<evidence type="ECO:0000313" key="1">
    <source>
        <dbReference type="EMBL" id="KAJ7306109.1"/>
    </source>
</evidence>
<organism evidence="1 2">
    <name type="scientific">Phrynocephalus forsythii</name>
    <dbReference type="NCBI Taxonomy" id="171643"/>
    <lineage>
        <taxon>Eukaryota</taxon>
        <taxon>Metazoa</taxon>
        <taxon>Chordata</taxon>
        <taxon>Craniata</taxon>
        <taxon>Vertebrata</taxon>
        <taxon>Euteleostomi</taxon>
        <taxon>Lepidosauria</taxon>
        <taxon>Squamata</taxon>
        <taxon>Bifurcata</taxon>
        <taxon>Unidentata</taxon>
        <taxon>Episquamata</taxon>
        <taxon>Toxicofera</taxon>
        <taxon>Iguania</taxon>
        <taxon>Acrodonta</taxon>
        <taxon>Agamidae</taxon>
        <taxon>Agaminae</taxon>
        <taxon>Phrynocephalus</taxon>
    </lineage>
</organism>
<evidence type="ECO:0000313" key="2">
    <source>
        <dbReference type="Proteomes" id="UP001142489"/>
    </source>
</evidence>
<accession>A0A9Q0X8R8</accession>
<gene>
    <name evidence="1" type="ORF">JRQ81_010475</name>
</gene>
<proteinExistence type="predicted"/>
<dbReference type="EMBL" id="JAPFRF010000021">
    <property type="protein sequence ID" value="KAJ7306109.1"/>
    <property type="molecule type" value="Genomic_DNA"/>
</dbReference>
<dbReference type="InterPro" id="IPR053234">
    <property type="entry name" value="RPM1_Interactor"/>
</dbReference>
<dbReference type="PANTHER" id="PTHR33443:SF30">
    <property type="entry name" value="SARCOSINE DEHYDROGENASE-2C PROTEIN"/>
    <property type="match status" value="1"/>
</dbReference>
<sequence length="667" mass="76331">MVGVFQSLHPCPSLCLHWKLPLLFAGLKAGVPLVPFESHPSSSRIQELLRTGLISVLAFTFLSCSVALEQTAQMASPEVVEDVDDEESVIPIDDDQIKDSLDNSVVQNSSEEILSSEEEADERVDEDCDLIVTFCKRAKLMPHARYDCMIYPFRRAECETSAPLKRNAETCSECYCYICNRPAVECNDWVAPSLCHCNAHNKSQYWKKLWTFALTGGLAIFKLEPAEIDEDVKRGGVLLQQFVHDVTVEYNQYLMGEEVFSDCHDCLCHRNLGPGQCDFCALHPPIIYRYTPVSDLVTAFLDQAAKENPKAETIALLGAAREILLHKDPASCSRNVDPAASLSKEVTCLMERITRQLQRLLIMNDLPKRLFKKLTHFYRSIPFPDHCIGFAKSLDFFPWDHDLLTLVLKGKIKMARRLAREKKETLLEVFPVVEARVERMETKKQYKELSWYLKRVKCYDFQRSAYESARADEMGSQGPVQKPRVVQEPQMLERVDKDFQQPPRLGPQGPADHGHCGEPTYPFQKVIFTAFEQKGLARRRKLGAGRGWMNFWALELLLESLFQHEMALNTVLARTVNDLHCRQEEMLTLWKCRGPQYVGKLLFFCLTSWNRNLYSCGLTIIRIIWANLQQCRWAKEVGLFLQQPKNFSHYLSSSEVLSFIEAARALP</sequence>
<dbReference type="PANTHER" id="PTHR33443">
    <property type="entry name" value="ZGC:112980"/>
    <property type="match status" value="1"/>
</dbReference>
<comment type="caution">
    <text evidence="1">The sequence shown here is derived from an EMBL/GenBank/DDBJ whole genome shotgun (WGS) entry which is preliminary data.</text>
</comment>
<dbReference type="AlphaFoldDB" id="A0A9Q0X8R8"/>
<reference evidence="1" key="1">
    <citation type="journal article" date="2023" name="DNA Res.">
        <title>Chromosome-level genome assembly of Phrynocephalus forsythii using third-generation DNA sequencing and Hi-C analysis.</title>
        <authorList>
            <person name="Qi Y."/>
            <person name="Zhao W."/>
            <person name="Zhao Y."/>
            <person name="Niu C."/>
            <person name="Cao S."/>
            <person name="Zhang Y."/>
        </authorList>
    </citation>
    <scope>NUCLEOTIDE SEQUENCE</scope>
    <source>
        <tissue evidence="1">Muscle</tissue>
    </source>
</reference>
<keyword evidence="2" id="KW-1185">Reference proteome</keyword>
<protein>
    <submittedName>
        <fullName evidence="1">Uncharacterized protein</fullName>
    </submittedName>
</protein>
<dbReference type="OrthoDB" id="266020at2759"/>